<organism evidence="1 2">
    <name type="scientific">Auriscalpium vulgare</name>
    <dbReference type="NCBI Taxonomy" id="40419"/>
    <lineage>
        <taxon>Eukaryota</taxon>
        <taxon>Fungi</taxon>
        <taxon>Dikarya</taxon>
        <taxon>Basidiomycota</taxon>
        <taxon>Agaricomycotina</taxon>
        <taxon>Agaricomycetes</taxon>
        <taxon>Russulales</taxon>
        <taxon>Auriscalpiaceae</taxon>
        <taxon>Auriscalpium</taxon>
    </lineage>
</organism>
<dbReference type="EMBL" id="MU275859">
    <property type="protein sequence ID" value="KAI0050733.1"/>
    <property type="molecule type" value="Genomic_DNA"/>
</dbReference>
<accession>A0ACB8S3S0</accession>
<keyword evidence="2" id="KW-1185">Reference proteome</keyword>
<proteinExistence type="predicted"/>
<reference evidence="1" key="1">
    <citation type="submission" date="2021-02" db="EMBL/GenBank/DDBJ databases">
        <authorList>
            <consortium name="DOE Joint Genome Institute"/>
            <person name="Ahrendt S."/>
            <person name="Looney B.P."/>
            <person name="Miyauchi S."/>
            <person name="Morin E."/>
            <person name="Drula E."/>
            <person name="Courty P.E."/>
            <person name="Chicoki N."/>
            <person name="Fauchery L."/>
            <person name="Kohler A."/>
            <person name="Kuo A."/>
            <person name="Labutti K."/>
            <person name="Pangilinan J."/>
            <person name="Lipzen A."/>
            <person name="Riley R."/>
            <person name="Andreopoulos W."/>
            <person name="He G."/>
            <person name="Johnson J."/>
            <person name="Barry K.W."/>
            <person name="Grigoriev I.V."/>
            <person name="Nagy L."/>
            <person name="Hibbett D."/>
            <person name="Henrissat B."/>
            <person name="Matheny P.B."/>
            <person name="Labbe J."/>
            <person name="Martin F."/>
        </authorList>
    </citation>
    <scope>NUCLEOTIDE SEQUENCE</scope>
    <source>
        <strain evidence="1">FP105234-sp</strain>
    </source>
</reference>
<sequence length="524" mass="59361">MHTGGGPGAATGDAAGDPGSPELAEIFTGYLSDEENAELSDTDEEDYEDDGQRVEVQSSPGQSSSQLDTLFPIRPPPPRKRRKLDVPVRQTRQIQQGTKQKMLKSALTDIERKIKSKRTIFQAGREGLQARRASAMKACLHLIVNKHRGFVAASENSAEVFGFAAVWGGRKVRQWVRRWIAIRELPDSLIGHHSKTFSLLEDPNVCTELRSYVRSEKWAMNPEKLAEFSQNKLIPEAAKQYMREVVNREIPEGLKKYLELELFPRIHLRPSGKGITIRTARRWLRREGFPQANDLKAKSWVLDGEHALKKKGQGRGVHQSDVICSTVGWLKQASQSLEYGKNYEGYWTGELLISVQLKQKIIPAFEEAHGPGYQALFLVDNSQGHSAYAENSLLTSRMNLNPGGKQARLRDGWFIKDGCRVAQAMIFPCDHLEFPNQPKGMKHKYLRDNCDYTFQTLKDNLPKAMSSIAVTTIRLWEHRMQRWMSAYGEGLGAKEAQAKVKKFSSKHYKSHRRVPETLAHLLDM</sequence>
<reference evidence="1" key="2">
    <citation type="journal article" date="2022" name="New Phytol.">
        <title>Evolutionary transition to the ectomycorrhizal habit in the genomes of a hyperdiverse lineage of mushroom-forming fungi.</title>
        <authorList>
            <person name="Looney B."/>
            <person name="Miyauchi S."/>
            <person name="Morin E."/>
            <person name="Drula E."/>
            <person name="Courty P.E."/>
            <person name="Kohler A."/>
            <person name="Kuo A."/>
            <person name="LaButti K."/>
            <person name="Pangilinan J."/>
            <person name="Lipzen A."/>
            <person name="Riley R."/>
            <person name="Andreopoulos W."/>
            <person name="He G."/>
            <person name="Johnson J."/>
            <person name="Nolan M."/>
            <person name="Tritt A."/>
            <person name="Barry K.W."/>
            <person name="Grigoriev I.V."/>
            <person name="Nagy L.G."/>
            <person name="Hibbett D."/>
            <person name="Henrissat B."/>
            <person name="Matheny P.B."/>
            <person name="Labbe J."/>
            <person name="Martin F.M."/>
        </authorList>
    </citation>
    <scope>NUCLEOTIDE SEQUENCE</scope>
    <source>
        <strain evidence="1">FP105234-sp</strain>
    </source>
</reference>
<evidence type="ECO:0000313" key="1">
    <source>
        <dbReference type="EMBL" id="KAI0050733.1"/>
    </source>
</evidence>
<protein>
    <submittedName>
        <fullName evidence="1">Uncharacterized protein</fullName>
    </submittedName>
</protein>
<comment type="caution">
    <text evidence="1">The sequence shown here is derived from an EMBL/GenBank/DDBJ whole genome shotgun (WGS) entry which is preliminary data.</text>
</comment>
<gene>
    <name evidence="1" type="ORF">FA95DRAFT_1486740</name>
</gene>
<evidence type="ECO:0000313" key="2">
    <source>
        <dbReference type="Proteomes" id="UP000814033"/>
    </source>
</evidence>
<name>A0ACB8S3S0_9AGAM</name>
<dbReference type="Proteomes" id="UP000814033">
    <property type="component" value="Unassembled WGS sequence"/>
</dbReference>